<keyword evidence="3" id="KW-1185">Reference proteome</keyword>
<accession>A0AAV5JUE2</accession>
<comment type="caution">
    <text evidence="2">The sequence shown here is derived from an EMBL/GenBank/DDBJ whole genome shotgun (WGS) entry which is preliminary data.</text>
</comment>
<reference evidence="2 3" key="1">
    <citation type="journal article" date="2021" name="Commun. Biol.">
        <title>The genome of Shorea leprosula (Dipterocarpaceae) highlights the ecological relevance of drought in aseasonal tropical rainforests.</title>
        <authorList>
            <person name="Ng K.K.S."/>
            <person name="Kobayashi M.J."/>
            <person name="Fawcett J.A."/>
            <person name="Hatakeyama M."/>
            <person name="Paape T."/>
            <person name="Ng C.H."/>
            <person name="Ang C.C."/>
            <person name="Tnah L.H."/>
            <person name="Lee C.T."/>
            <person name="Nishiyama T."/>
            <person name="Sese J."/>
            <person name="O'Brien M.J."/>
            <person name="Copetti D."/>
            <person name="Mohd Noor M.I."/>
            <person name="Ong R.C."/>
            <person name="Putra M."/>
            <person name="Sireger I.Z."/>
            <person name="Indrioko S."/>
            <person name="Kosugi Y."/>
            <person name="Izuno A."/>
            <person name="Isagi Y."/>
            <person name="Lee S.L."/>
            <person name="Shimizu K.K."/>
        </authorList>
    </citation>
    <scope>NUCLEOTIDE SEQUENCE [LARGE SCALE GENOMIC DNA]</scope>
    <source>
        <strain evidence="2">214</strain>
    </source>
</reference>
<organism evidence="2 3">
    <name type="scientific">Rubroshorea leprosula</name>
    <dbReference type="NCBI Taxonomy" id="152421"/>
    <lineage>
        <taxon>Eukaryota</taxon>
        <taxon>Viridiplantae</taxon>
        <taxon>Streptophyta</taxon>
        <taxon>Embryophyta</taxon>
        <taxon>Tracheophyta</taxon>
        <taxon>Spermatophyta</taxon>
        <taxon>Magnoliopsida</taxon>
        <taxon>eudicotyledons</taxon>
        <taxon>Gunneridae</taxon>
        <taxon>Pentapetalae</taxon>
        <taxon>rosids</taxon>
        <taxon>malvids</taxon>
        <taxon>Malvales</taxon>
        <taxon>Dipterocarpaceae</taxon>
        <taxon>Rubroshorea</taxon>
    </lineage>
</organism>
<proteinExistence type="predicted"/>
<feature type="compositionally biased region" description="Acidic residues" evidence="1">
    <location>
        <begin position="29"/>
        <end position="44"/>
    </location>
</feature>
<dbReference type="EMBL" id="BPVZ01000042">
    <property type="protein sequence ID" value="GKV14969.1"/>
    <property type="molecule type" value="Genomic_DNA"/>
</dbReference>
<feature type="region of interest" description="Disordered" evidence="1">
    <location>
        <begin position="1"/>
        <end position="45"/>
    </location>
</feature>
<protein>
    <submittedName>
        <fullName evidence="2">Uncharacterized protein</fullName>
    </submittedName>
</protein>
<dbReference type="Proteomes" id="UP001054252">
    <property type="component" value="Unassembled WGS sequence"/>
</dbReference>
<evidence type="ECO:0000256" key="1">
    <source>
        <dbReference type="SAM" id="MobiDB-lite"/>
    </source>
</evidence>
<dbReference type="AlphaFoldDB" id="A0AAV5JUE2"/>
<gene>
    <name evidence="2" type="ORF">SLEP1_g25768</name>
</gene>
<evidence type="ECO:0000313" key="2">
    <source>
        <dbReference type="EMBL" id="GKV14969.1"/>
    </source>
</evidence>
<sequence>MEGEESEPIPVSRQHIADAEMAAAHTVSDSDDSDSSDSENEAEQAVELQNLQSQLSTNPSNYDAHIWGNYMWFVPIGPCDVAGVG</sequence>
<evidence type="ECO:0000313" key="3">
    <source>
        <dbReference type="Proteomes" id="UP001054252"/>
    </source>
</evidence>
<name>A0AAV5JUE2_9ROSI</name>